<organism evidence="3 4">
    <name type="scientific">Collybia nuda</name>
    <dbReference type="NCBI Taxonomy" id="64659"/>
    <lineage>
        <taxon>Eukaryota</taxon>
        <taxon>Fungi</taxon>
        <taxon>Dikarya</taxon>
        <taxon>Basidiomycota</taxon>
        <taxon>Agaricomycotina</taxon>
        <taxon>Agaricomycetes</taxon>
        <taxon>Agaricomycetidae</taxon>
        <taxon>Agaricales</taxon>
        <taxon>Tricholomatineae</taxon>
        <taxon>Clitocybaceae</taxon>
        <taxon>Collybia</taxon>
    </lineage>
</organism>
<feature type="region of interest" description="Disordered" evidence="1">
    <location>
        <begin position="187"/>
        <end position="269"/>
    </location>
</feature>
<dbReference type="PROSITE" id="PS50177">
    <property type="entry name" value="NTF2_DOMAIN"/>
    <property type="match status" value="1"/>
</dbReference>
<feature type="compositionally biased region" description="Polar residues" evidence="1">
    <location>
        <begin position="102"/>
        <end position="111"/>
    </location>
</feature>
<feature type="domain" description="NTF2" evidence="2">
    <location>
        <begin position="489"/>
        <end position="620"/>
    </location>
</feature>
<feature type="compositionally biased region" description="Basic and acidic residues" evidence="1">
    <location>
        <begin position="255"/>
        <end position="269"/>
    </location>
</feature>
<feature type="compositionally biased region" description="Basic and acidic residues" evidence="1">
    <location>
        <begin position="224"/>
        <end position="237"/>
    </location>
</feature>
<feature type="compositionally biased region" description="Polar residues" evidence="1">
    <location>
        <begin position="394"/>
        <end position="410"/>
    </location>
</feature>
<reference evidence="3" key="1">
    <citation type="submission" date="2020-11" db="EMBL/GenBank/DDBJ databases">
        <authorList>
            <consortium name="DOE Joint Genome Institute"/>
            <person name="Ahrendt S."/>
            <person name="Riley R."/>
            <person name="Andreopoulos W."/>
            <person name="Labutti K."/>
            <person name="Pangilinan J."/>
            <person name="Ruiz-Duenas F.J."/>
            <person name="Barrasa J.M."/>
            <person name="Sanchez-Garcia M."/>
            <person name="Camarero S."/>
            <person name="Miyauchi S."/>
            <person name="Serrano A."/>
            <person name="Linde D."/>
            <person name="Babiker R."/>
            <person name="Drula E."/>
            <person name="Ayuso-Fernandez I."/>
            <person name="Pacheco R."/>
            <person name="Padilla G."/>
            <person name="Ferreira P."/>
            <person name="Barriuso J."/>
            <person name="Kellner H."/>
            <person name="Castanera R."/>
            <person name="Alfaro M."/>
            <person name="Ramirez L."/>
            <person name="Pisabarro A.G."/>
            <person name="Kuo A."/>
            <person name="Tritt A."/>
            <person name="Lipzen A."/>
            <person name="He G."/>
            <person name="Yan M."/>
            <person name="Ng V."/>
            <person name="Cullen D."/>
            <person name="Martin F."/>
            <person name="Rosso M.-N."/>
            <person name="Henrissat B."/>
            <person name="Hibbett D."/>
            <person name="Martinez A.T."/>
            <person name="Grigoriev I.V."/>
        </authorList>
    </citation>
    <scope>NUCLEOTIDE SEQUENCE</scope>
    <source>
        <strain evidence="3">CBS 247.69</strain>
    </source>
</reference>
<proteinExistence type="predicted"/>
<dbReference type="SUPFAM" id="SSF54427">
    <property type="entry name" value="NTF2-like"/>
    <property type="match status" value="1"/>
</dbReference>
<comment type="caution">
    <text evidence="3">The sequence shown here is derived from an EMBL/GenBank/DDBJ whole genome shotgun (WGS) entry which is preliminary data.</text>
</comment>
<evidence type="ECO:0000313" key="4">
    <source>
        <dbReference type="Proteomes" id="UP000807353"/>
    </source>
</evidence>
<dbReference type="AlphaFoldDB" id="A0A9P5XZC1"/>
<name>A0A9P5XZC1_9AGAR</name>
<evidence type="ECO:0000313" key="3">
    <source>
        <dbReference type="EMBL" id="KAF9458471.1"/>
    </source>
</evidence>
<dbReference type="InterPro" id="IPR018222">
    <property type="entry name" value="Nuclear_transport_factor_2_euk"/>
</dbReference>
<dbReference type="EMBL" id="MU150339">
    <property type="protein sequence ID" value="KAF9458471.1"/>
    <property type="molecule type" value="Genomic_DNA"/>
</dbReference>
<feature type="compositionally biased region" description="Pro residues" evidence="1">
    <location>
        <begin position="191"/>
        <end position="217"/>
    </location>
</feature>
<feature type="compositionally biased region" description="Gly residues" evidence="1">
    <location>
        <begin position="87"/>
        <end position="100"/>
    </location>
</feature>
<gene>
    <name evidence="3" type="ORF">BDZ94DRAFT_1325477</name>
</gene>
<feature type="region of interest" description="Disordered" evidence="1">
    <location>
        <begin position="1"/>
        <end position="153"/>
    </location>
</feature>
<feature type="compositionally biased region" description="Polar residues" evidence="1">
    <location>
        <begin position="134"/>
        <end position="153"/>
    </location>
</feature>
<evidence type="ECO:0000259" key="2">
    <source>
        <dbReference type="PROSITE" id="PS50177"/>
    </source>
</evidence>
<dbReference type="InterPro" id="IPR032710">
    <property type="entry name" value="NTF2-like_dom_sf"/>
</dbReference>
<protein>
    <recommendedName>
        <fullName evidence="2">NTF2 domain-containing protein</fullName>
    </recommendedName>
</protein>
<dbReference type="OrthoDB" id="3265156at2759"/>
<dbReference type="Gene3D" id="3.10.450.50">
    <property type="match status" value="1"/>
</dbReference>
<feature type="compositionally biased region" description="Basic and acidic residues" evidence="1">
    <location>
        <begin position="7"/>
        <end position="39"/>
    </location>
</feature>
<evidence type="ECO:0000256" key="1">
    <source>
        <dbReference type="SAM" id="MobiDB-lite"/>
    </source>
</evidence>
<dbReference type="Proteomes" id="UP000807353">
    <property type="component" value="Unassembled WGS sequence"/>
</dbReference>
<accession>A0A9P5XZC1</accession>
<feature type="region of interest" description="Disordered" evidence="1">
    <location>
        <begin position="353"/>
        <end position="470"/>
    </location>
</feature>
<sequence length="670" mass="73781">MFSASNRRSDWYRRPETLQTSSHREDQQPNEAIAKRHLDAPPTILSTSVPKPHNYYGRGMETSRRGRGHNSRGKWTQVAKRGKKRGQGGYGVGRGGGRHGGSTTQSSSTFNHPGRSAGPSFPLEQAQPPFMTKSPATKRSASPSGSEDLPSLTNTIEASTGQCKPHEIGHMKLNPSLPTKQGSREILIPALPTPDPPLHTPPTPPRLLTPSKSPTPPLKRRKVDHAQDLHSLVKMEEAESQEGPPAALSLPAPPIKHEERTPTPPLPDRRLVTESCSFYPLPTNCHKSNPDYKQNRHALFSREYSLLKSHGLKKTKVLFREDGMVIEWTSSTPVWSDTLRPEPSNLSLIIEAASKANSRSSASRRKSTTPRRSASHSIDQPLSNDVDILPSFVNPPSSQRETLSQKSKSSLIPPLPRRKPLPLPITNPKSVVDPNTNPPTDTPIEPTNFKPEADPPPDFSGPSQVSPPLRRDIPRRAWAADELAEIEPLAISYLQRYIREFDMDRSHLQGGYVDDAILSVRMSRSTEAARAAGTLYQSDSRFVQGPRPISDTLASLGPQKFCSSGIPGRVMYDVVLLNSEAGGGILLTVYGEVASELSEMNPHLHQITPDIFTITQSFILQRNRETETAELWPLQATSHQIVLKQISGVGPGLLSMVEATSLEEEFPWLP</sequence>
<keyword evidence="4" id="KW-1185">Reference proteome</keyword>